<dbReference type="SUPFAM" id="SSF53335">
    <property type="entry name" value="S-adenosyl-L-methionine-dependent methyltransferases"/>
    <property type="match status" value="1"/>
</dbReference>
<dbReference type="CDD" id="cd02440">
    <property type="entry name" value="AdoMet_MTases"/>
    <property type="match status" value="1"/>
</dbReference>
<keyword evidence="2" id="KW-0808">Transferase</keyword>
<keyword evidence="2" id="KW-0489">Methyltransferase</keyword>
<sequence>MSYEDPRAYLLGLEGIALLRAFTGEFGRDFVEARIAEIRRVLADDAMANAAVEVDRVDTVTGYRLWSATYDQPNSAFDIDEPVVKEIVDSLPVGVALDAACGTGRYAEFLAGRGHRVIGVDGSPDMLARARTRVPQGEFLLGDLHRLPVADAEVDLVVCALALTHVPALAPVMAEFARVLRPGGHLVIADMHPERVGLGSIPAVRGADGRPGRLSAHRHLIGDYLRAALPVGLQVRRCEEPGVPASDRPEPADRTGAFGAPGPWELWPWCLADMVPEAARAASAGVPALVVWHFQLAQT</sequence>
<dbReference type="InterPro" id="IPR029063">
    <property type="entry name" value="SAM-dependent_MTases_sf"/>
</dbReference>
<dbReference type="PANTHER" id="PTHR42912">
    <property type="entry name" value="METHYLTRANSFERASE"/>
    <property type="match status" value="1"/>
</dbReference>
<evidence type="ECO:0000259" key="1">
    <source>
        <dbReference type="Pfam" id="PF08241"/>
    </source>
</evidence>
<reference evidence="2 3" key="1">
    <citation type="submission" date="2019-03" db="EMBL/GenBank/DDBJ databases">
        <title>Genomic Encyclopedia of Type Strains, Phase IV (KMG-IV): sequencing the most valuable type-strain genomes for metagenomic binning, comparative biology and taxonomic classification.</title>
        <authorList>
            <person name="Goeker M."/>
        </authorList>
    </citation>
    <scope>NUCLEOTIDE SEQUENCE [LARGE SCALE GENOMIC DNA]</scope>
    <source>
        <strain evidence="2 3">DSM 45361</strain>
    </source>
</reference>
<dbReference type="GO" id="GO:0032259">
    <property type="term" value="P:methylation"/>
    <property type="evidence" value="ECO:0007669"/>
    <property type="project" value="UniProtKB-KW"/>
</dbReference>
<dbReference type="RefSeq" id="WP_133852014.1">
    <property type="nucleotide sequence ID" value="NZ_SNXZ01000004.1"/>
</dbReference>
<dbReference type="EMBL" id="SNXZ01000004">
    <property type="protein sequence ID" value="TDP96694.1"/>
    <property type="molecule type" value="Genomic_DNA"/>
</dbReference>
<evidence type="ECO:0000313" key="3">
    <source>
        <dbReference type="Proteomes" id="UP000295444"/>
    </source>
</evidence>
<dbReference type="Pfam" id="PF08241">
    <property type="entry name" value="Methyltransf_11"/>
    <property type="match status" value="1"/>
</dbReference>
<feature type="domain" description="Methyltransferase type 11" evidence="1">
    <location>
        <begin position="97"/>
        <end position="188"/>
    </location>
</feature>
<accession>A0A4R6SAW2</accession>
<dbReference type="InterPro" id="IPR050508">
    <property type="entry name" value="Methyltransf_Superfamily"/>
</dbReference>
<dbReference type="AlphaFoldDB" id="A0A4R6SAW2"/>
<dbReference type="GO" id="GO:0008757">
    <property type="term" value="F:S-adenosylmethionine-dependent methyltransferase activity"/>
    <property type="evidence" value="ECO:0007669"/>
    <property type="project" value="InterPro"/>
</dbReference>
<comment type="caution">
    <text evidence="2">The sequence shown here is derived from an EMBL/GenBank/DDBJ whole genome shotgun (WGS) entry which is preliminary data.</text>
</comment>
<dbReference type="InterPro" id="IPR013216">
    <property type="entry name" value="Methyltransf_11"/>
</dbReference>
<dbReference type="OrthoDB" id="9805171at2"/>
<gene>
    <name evidence="2" type="ORF">EV186_104682</name>
</gene>
<evidence type="ECO:0000313" key="2">
    <source>
        <dbReference type="EMBL" id="TDP96694.1"/>
    </source>
</evidence>
<dbReference type="Proteomes" id="UP000295444">
    <property type="component" value="Unassembled WGS sequence"/>
</dbReference>
<organism evidence="2 3">
    <name type="scientific">Labedaea rhizosphaerae</name>
    <dbReference type="NCBI Taxonomy" id="598644"/>
    <lineage>
        <taxon>Bacteria</taxon>
        <taxon>Bacillati</taxon>
        <taxon>Actinomycetota</taxon>
        <taxon>Actinomycetes</taxon>
        <taxon>Pseudonocardiales</taxon>
        <taxon>Pseudonocardiaceae</taxon>
        <taxon>Labedaea</taxon>
    </lineage>
</organism>
<name>A0A4R6SAW2_LABRH</name>
<protein>
    <submittedName>
        <fullName evidence="2">Methyltransferase family protein</fullName>
    </submittedName>
</protein>
<proteinExistence type="predicted"/>
<keyword evidence="3" id="KW-1185">Reference proteome</keyword>
<dbReference type="Gene3D" id="3.40.50.150">
    <property type="entry name" value="Vaccinia Virus protein VP39"/>
    <property type="match status" value="1"/>
</dbReference>